<dbReference type="PROSITE" id="PS00211">
    <property type="entry name" value="ABC_TRANSPORTER_1"/>
    <property type="match status" value="1"/>
</dbReference>
<dbReference type="InterPro" id="IPR013563">
    <property type="entry name" value="Oligopep_ABC_C"/>
</dbReference>
<dbReference type="InterPro" id="IPR050388">
    <property type="entry name" value="ABC_Ni/Peptide_Import"/>
</dbReference>
<dbReference type="NCBIfam" id="TIGR01727">
    <property type="entry name" value="oligo_HPY"/>
    <property type="match status" value="1"/>
</dbReference>
<reference evidence="9 12" key="3">
    <citation type="submission" date="2019-06" db="EMBL/GenBank/DDBJ databases">
        <title>Whole genome shotgun sequence of Brevibacillus reuszeri NBRC 15719.</title>
        <authorList>
            <person name="Hosoyama A."/>
            <person name="Uohara A."/>
            <person name="Ohji S."/>
            <person name="Ichikawa N."/>
        </authorList>
    </citation>
    <scope>NUCLEOTIDE SEQUENCE [LARGE SCALE GENOMIC DNA]</scope>
    <source>
        <strain evidence="9 12">NBRC 15719</strain>
    </source>
</reference>
<keyword evidence="7" id="KW-0472">Membrane</keyword>
<evidence type="ECO:0000313" key="9">
    <source>
        <dbReference type="EMBL" id="GED70862.1"/>
    </source>
</evidence>
<keyword evidence="12" id="KW-1185">Reference proteome</keyword>
<comment type="caution">
    <text evidence="10">The sequence shown here is derived from an EMBL/GenBank/DDBJ whole genome shotgun (WGS) entry which is preliminary data.</text>
</comment>
<evidence type="ECO:0000256" key="3">
    <source>
        <dbReference type="ARBA" id="ARBA00022448"/>
    </source>
</evidence>
<dbReference type="EMBL" id="LGIQ01000011">
    <property type="protein sequence ID" value="KNB69431.1"/>
    <property type="molecule type" value="Genomic_DNA"/>
</dbReference>
<proteinExistence type="inferred from homology"/>
<dbReference type="PANTHER" id="PTHR43297:SF2">
    <property type="entry name" value="DIPEPTIDE TRANSPORT ATP-BINDING PROTEIN DPPD"/>
    <property type="match status" value="1"/>
</dbReference>
<evidence type="ECO:0000256" key="4">
    <source>
        <dbReference type="ARBA" id="ARBA00022475"/>
    </source>
</evidence>
<dbReference type="InterPro" id="IPR027417">
    <property type="entry name" value="P-loop_NTPase"/>
</dbReference>
<dbReference type="InterPro" id="IPR017871">
    <property type="entry name" value="ABC_transporter-like_CS"/>
</dbReference>
<dbReference type="InterPro" id="IPR003439">
    <property type="entry name" value="ABC_transporter-like_ATP-bd"/>
</dbReference>
<evidence type="ECO:0000313" key="10">
    <source>
        <dbReference type="EMBL" id="KNB69431.1"/>
    </source>
</evidence>
<dbReference type="STRING" id="54915.ADS79_26435"/>
<dbReference type="AlphaFoldDB" id="A0A0K9YL98"/>
<dbReference type="GO" id="GO:0015833">
    <property type="term" value="P:peptide transport"/>
    <property type="evidence" value="ECO:0007669"/>
    <property type="project" value="InterPro"/>
</dbReference>
<dbReference type="Gene3D" id="3.40.50.300">
    <property type="entry name" value="P-loop containing nucleotide triphosphate hydrolases"/>
    <property type="match status" value="1"/>
</dbReference>
<sequence>MAKPDVLLSVKDLAVYFYSSGVVKAVNGVSFDLRQGETIGIVGESGSGKSVTSTAILGLIPSPPGKIERGSIVFEGKDLTKLPQNEMRKIRGNEISMIFQDPMTSLNPVFTVGNQIIEVIRLHQQVNKKEARIRAIEMLKLVGIPEPEKRLEQYPHEFSGGMRQRVMIAIALACNPKLLIADEPTTALDVTVQAQILELMKKLQDDLKTSIIMITHDLGVVWESCQKVLVMYAGNTVEYANVEDLYQNPLHPYTWGLLDSQIKSDTVGKLPSIPGNPPDLRNDIAGCYFAPRCKYAQEKCFTERPPLIEVSQEHMVACHFQTVDHRLKREGGEVSE</sequence>
<keyword evidence="5" id="KW-0547">Nucleotide-binding</keyword>
<dbReference type="GO" id="GO:0005524">
    <property type="term" value="F:ATP binding"/>
    <property type="evidence" value="ECO:0007669"/>
    <property type="project" value="UniProtKB-KW"/>
</dbReference>
<dbReference type="Proteomes" id="UP000319578">
    <property type="component" value="Unassembled WGS sequence"/>
</dbReference>
<keyword evidence="6 10" id="KW-0067">ATP-binding</keyword>
<dbReference type="RefSeq" id="WP_049741441.1">
    <property type="nucleotide sequence ID" value="NZ_BJON01000018.1"/>
</dbReference>
<evidence type="ECO:0000256" key="2">
    <source>
        <dbReference type="ARBA" id="ARBA00005417"/>
    </source>
</evidence>
<dbReference type="SUPFAM" id="SSF52540">
    <property type="entry name" value="P-loop containing nucleoside triphosphate hydrolases"/>
    <property type="match status" value="1"/>
</dbReference>
<keyword evidence="3" id="KW-0813">Transport</keyword>
<dbReference type="Pfam" id="PF00005">
    <property type="entry name" value="ABC_tran"/>
    <property type="match status" value="1"/>
</dbReference>
<organism evidence="10 11">
    <name type="scientific">Brevibacillus reuszeri</name>
    <dbReference type="NCBI Taxonomy" id="54915"/>
    <lineage>
        <taxon>Bacteria</taxon>
        <taxon>Bacillati</taxon>
        <taxon>Bacillota</taxon>
        <taxon>Bacilli</taxon>
        <taxon>Bacillales</taxon>
        <taxon>Paenibacillaceae</taxon>
        <taxon>Brevibacillus</taxon>
    </lineage>
</organism>
<evidence type="ECO:0000256" key="7">
    <source>
        <dbReference type="ARBA" id="ARBA00023136"/>
    </source>
</evidence>
<evidence type="ECO:0000256" key="5">
    <source>
        <dbReference type="ARBA" id="ARBA00022741"/>
    </source>
</evidence>
<dbReference type="EMBL" id="BJON01000018">
    <property type="protein sequence ID" value="GED70862.1"/>
    <property type="molecule type" value="Genomic_DNA"/>
</dbReference>
<dbReference type="FunFam" id="3.40.50.300:FF:000016">
    <property type="entry name" value="Oligopeptide ABC transporter ATP-binding component"/>
    <property type="match status" value="1"/>
</dbReference>
<evidence type="ECO:0000256" key="6">
    <source>
        <dbReference type="ARBA" id="ARBA00022840"/>
    </source>
</evidence>
<dbReference type="PATRIC" id="fig|54915.3.peg.4457"/>
<evidence type="ECO:0000259" key="8">
    <source>
        <dbReference type="PROSITE" id="PS50893"/>
    </source>
</evidence>
<accession>A0A0K9YL98</accession>
<dbReference type="CDD" id="cd03257">
    <property type="entry name" value="ABC_NikE_OppD_transporters"/>
    <property type="match status" value="1"/>
</dbReference>
<dbReference type="Pfam" id="PF08352">
    <property type="entry name" value="oligo_HPY"/>
    <property type="match status" value="1"/>
</dbReference>
<dbReference type="InterPro" id="IPR003593">
    <property type="entry name" value="AAA+_ATPase"/>
</dbReference>
<feature type="domain" description="ABC transporter" evidence="8">
    <location>
        <begin position="8"/>
        <end position="258"/>
    </location>
</feature>
<evidence type="ECO:0000256" key="1">
    <source>
        <dbReference type="ARBA" id="ARBA00004202"/>
    </source>
</evidence>
<dbReference type="SMART" id="SM00382">
    <property type="entry name" value="AAA"/>
    <property type="match status" value="1"/>
</dbReference>
<protein>
    <submittedName>
        <fullName evidence="9 10">ABC transporter ATP-binding protein</fullName>
    </submittedName>
</protein>
<dbReference type="Proteomes" id="UP000036834">
    <property type="component" value="Unassembled WGS sequence"/>
</dbReference>
<evidence type="ECO:0000313" key="12">
    <source>
        <dbReference type="Proteomes" id="UP000319578"/>
    </source>
</evidence>
<dbReference type="PANTHER" id="PTHR43297">
    <property type="entry name" value="OLIGOPEPTIDE TRANSPORT ATP-BINDING PROTEIN APPD"/>
    <property type="match status" value="1"/>
</dbReference>
<name>A0A0K9YL98_9BACL</name>
<dbReference type="GO" id="GO:0005886">
    <property type="term" value="C:plasma membrane"/>
    <property type="evidence" value="ECO:0007669"/>
    <property type="project" value="UniProtKB-SubCell"/>
</dbReference>
<reference evidence="10" key="2">
    <citation type="submission" date="2015-07" db="EMBL/GenBank/DDBJ databases">
        <title>MeaNS - Measles Nucleotide Surveillance Program.</title>
        <authorList>
            <person name="Tran T."/>
            <person name="Druce J."/>
        </authorList>
    </citation>
    <scope>NUCLEOTIDE SEQUENCE</scope>
    <source>
        <strain evidence="10">DSM 9887</strain>
    </source>
</reference>
<evidence type="ECO:0000313" key="11">
    <source>
        <dbReference type="Proteomes" id="UP000036834"/>
    </source>
</evidence>
<reference evidence="11" key="1">
    <citation type="submission" date="2015-07" db="EMBL/GenBank/DDBJ databases">
        <title>Genome sequencing project for genomic taxonomy and phylogenomics of Bacillus-like bacteria.</title>
        <authorList>
            <person name="Liu B."/>
            <person name="Wang J."/>
            <person name="Zhu Y."/>
            <person name="Liu G."/>
            <person name="Chen Q."/>
            <person name="Chen Z."/>
            <person name="Lan J."/>
            <person name="Che J."/>
            <person name="Ge C."/>
            <person name="Shi H."/>
            <person name="Pan Z."/>
            <person name="Liu X."/>
        </authorList>
    </citation>
    <scope>NUCLEOTIDE SEQUENCE [LARGE SCALE GENOMIC DNA]</scope>
    <source>
        <strain evidence="11">DSM 9887</strain>
    </source>
</reference>
<keyword evidence="4" id="KW-1003">Cell membrane</keyword>
<dbReference type="PROSITE" id="PS50893">
    <property type="entry name" value="ABC_TRANSPORTER_2"/>
    <property type="match status" value="1"/>
</dbReference>
<gene>
    <name evidence="10" type="ORF">ADS79_26435</name>
    <name evidence="9" type="ORF">BRE01_45640</name>
</gene>
<comment type="subcellular location">
    <subcellularLocation>
        <location evidence="1">Cell membrane</location>
        <topology evidence="1">Peripheral membrane protein</topology>
    </subcellularLocation>
</comment>
<dbReference type="GO" id="GO:0016887">
    <property type="term" value="F:ATP hydrolysis activity"/>
    <property type="evidence" value="ECO:0007669"/>
    <property type="project" value="InterPro"/>
</dbReference>
<comment type="similarity">
    <text evidence="2">Belongs to the ABC transporter superfamily.</text>
</comment>